<keyword evidence="2" id="KW-1185">Reference proteome</keyword>
<proteinExistence type="predicted"/>
<dbReference type="RefSeq" id="WP_322410073.1">
    <property type="nucleotide sequence ID" value="NZ_CP139779.1"/>
</dbReference>
<sequence length="103" mass="10326">MSTPLTGTGLSPIVRGVAGVTDVYSPRPAITQVADMASAALRGAVMPPAEVVVVTSDELVSVSTRIAVDRAASAADVARNVAEALLDQLPAGATVSVDVGRIN</sequence>
<evidence type="ECO:0008006" key="3">
    <source>
        <dbReference type="Google" id="ProtNLM"/>
    </source>
</evidence>
<gene>
    <name evidence="1" type="ORF">T9R20_14780</name>
</gene>
<evidence type="ECO:0000313" key="2">
    <source>
        <dbReference type="Proteomes" id="UP001324533"/>
    </source>
</evidence>
<evidence type="ECO:0000313" key="1">
    <source>
        <dbReference type="EMBL" id="WQB69945.1"/>
    </source>
</evidence>
<organism evidence="1 2">
    <name type="scientific">Microbacterium invictum</name>
    <dbReference type="NCBI Taxonomy" id="515415"/>
    <lineage>
        <taxon>Bacteria</taxon>
        <taxon>Bacillati</taxon>
        <taxon>Actinomycetota</taxon>
        <taxon>Actinomycetes</taxon>
        <taxon>Micrococcales</taxon>
        <taxon>Microbacteriaceae</taxon>
        <taxon>Microbacterium</taxon>
    </lineage>
</organism>
<accession>A0ABZ0VCT8</accession>
<protein>
    <recommendedName>
        <fullName evidence="3">Asp23/Gls24 family envelope stress response protein</fullName>
    </recommendedName>
</protein>
<dbReference type="Proteomes" id="UP001324533">
    <property type="component" value="Chromosome"/>
</dbReference>
<dbReference type="EMBL" id="CP139779">
    <property type="protein sequence ID" value="WQB69945.1"/>
    <property type="molecule type" value="Genomic_DNA"/>
</dbReference>
<reference evidence="1 2" key="1">
    <citation type="submission" date="2023-06" db="EMBL/GenBank/DDBJ databases">
        <title>Rock-solubilizing bacteria, Microbacterium invictum, promotes re-establishment of vegetation in rocky wasteland by accelerating rock bio-weathering and reshaping soil bacterial community.</title>
        <authorList>
            <person name="Liu C."/>
        </authorList>
    </citation>
    <scope>NUCLEOTIDE SEQUENCE [LARGE SCALE GENOMIC DNA]</scope>
    <source>
        <strain evidence="1 2">X-18</strain>
    </source>
</reference>
<name>A0ABZ0VCT8_9MICO</name>